<sequence length="350" mass="38373">MEVRLDPRLLTLSAALTAGGLPPAGQDEHPLVTDTRRRLADHAAHPGVRRLCEAFAQHQLLGLAMHTVQLGPPPDFDDSCPDGVPPFVEAWFAAVDRTALAEALRSVWRDLRVGALLQEQAPRWEEVVRDLSSRLADAQIEPFQRLFWGRFPYEVVLVPLWNMNGAGLRGVGVATVRETYAVCPAQGDQPPGQVDLLVWAQHEASHPVLDDIQRQHGQVPGECAFVERDCPPAGGFARHYGDPTSRWVETLIHTSTCFYLEYLGRPEDAEAFAASQVEAGVTAIPVFREALRPWWEARRQGTAPGLELVLPQLPAWLRSALARRREADPAPGGPPGGSQDAGDPPPDMHA</sequence>
<dbReference type="RefSeq" id="WP_273381469.1">
    <property type="nucleotide sequence ID" value="NZ_PIUK01000317.1"/>
</dbReference>
<evidence type="ECO:0000313" key="2">
    <source>
        <dbReference type="EMBL" id="MBY6278035.1"/>
    </source>
</evidence>
<evidence type="ECO:0000256" key="1">
    <source>
        <dbReference type="SAM" id="MobiDB-lite"/>
    </source>
</evidence>
<evidence type="ECO:0008006" key="4">
    <source>
        <dbReference type="Google" id="ProtNLM"/>
    </source>
</evidence>
<evidence type="ECO:0000313" key="3">
    <source>
        <dbReference type="Proteomes" id="UP000732377"/>
    </source>
</evidence>
<dbReference type="EMBL" id="PIUK01000317">
    <property type="protein sequence ID" value="MBY6278035.1"/>
    <property type="molecule type" value="Genomic_DNA"/>
</dbReference>
<dbReference type="AlphaFoldDB" id="A0A953IGC4"/>
<comment type="caution">
    <text evidence="2">The sequence shown here is derived from an EMBL/GenBank/DDBJ whole genome shotgun (WGS) entry which is preliminary data.</text>
</comment>
<feature type="region of interest" description="Disordered" evidence="1">
    <location>
        <begin position="321"/>
        <end position="350"/>
    </location>
</feature>
<reference evidence="2" key="1">
    <citation type="submission" date="2017-11" db="EMBL/GenBank/DDBJ databases">
        <title>Three new genomes from thermophilic consortium.</title>
        <authorList>
            <person name="Quaggio R."/>
            <person name="Amgarten D."/>
            <person name="Setubal J.C."/>
        </authorList>
    </citation>
    <scope>NUCLEOTIDE SEQUENCE</scope>
    <source>
        <strain evidence="2">ZCTH01-B2</strain>
    </source>
</reference>
<protein>
    <recommendedName>
        <fullName evidence="4">DUF4932 domain-containing protein</fullName>
    </recommendedName>
</protein>
<name>A0A953IGC4_SYMTR</name>
<gene>
    <name evidence="2" type="ORF">CWE10_18005</name>
</gene>
<accession>A0A953IGC4</accession>
<proteinExistence type="predicted"/>
<dbReference type="Proteomes" id="UP000732377">
    <property type="component" value="Unassembled WGS sequence"/>
</dbReference>
<organism evidence="2 3">
    <name type="scientific">Symbiobacterium thermophilum</name>
    <dbReference type="NCBI Taxonomy" id="2734"/>
    <lineage>
        <taxon>Bacteria</taxon>
        <taxon>Bacillati</taxon>
        <taxon>Bacillota</taxon>
        <taxon>Clostridia</taxon>
        <taxon>Eubacteriales</taxon>
        <taxon>Symbiobacteriaceae</taxon>
        <taxon>Symbiobacterium</taxon>
    </lineage>
</organism>